<reference evidence="1" key="1">
    <citation type="submission" date="2014-11" db="EMBL/GenBank/DDBJ databases">
        <authorList>
            <person name="Amaro Gonzalez C."/>
        </authorList>
    </citation>
    <scope>NUCLEOTIDE SEQUENCE</scope>
</reference>
<organism evidence="1">
    <name type="scientific">Anguilla anguilla</name>
    <name type="common">European freshwater eel</name>
    <name type="synonym">Muraena anguilla</name>
    <dbReference type="NCBI Taxonomy" id="7936"/>
    <lineage>
        <taxon>Eukaryota</taxon>
        <taxon>Metazoa</taxon>
        <taxon>Chordata</taxon>
        <taxon>Craniata</taxon>
        <taxon>Vertebrata</taxon>
        <taxon>Euteleostomi</taxon>
        <taxon>Actinopterygii</taxon>
        <taxon>Neopterygii</taxon>
        <taxon>Teleostei</taxon>
        <taxon>Anguilliformes</taxon>
        <taxon>Anguillidae</taxon>
        <taxon>Anguilla</taxon>
    </lineage>
</organism>
<protein>
    <submittedName>
        <fullName evidence="1">Uncharacterized protein</fullName>
    </submittedName>
</protein>
<name>A0A0E9XZU5_ANGAN</name>
<proteinExistence type="predicted"/>
<evidence type="ECO:0000313" key="1">
    <source>
        <dbReference type="EMBL" id="JAI07366.1"/>
    </source>
</evidence>
<dbReference type="EMBL" id="GBXM01001212">
    <property type="protein sequence ID" value="JAI07366.1"/>
    <property type="molecule type" value="Transcribed_RNA"/>
</dbReference>
<dbReference type="AlphaFoldDB" id="A0A0E9XZU5"/>
<accession>A0A0E9XZU5</accession>
<sequence length="39" mass="4369">MAIMFLHVQHKTSLYTLTSENIFSENAKARSATMGPKLT</sequence>
<reference evidence="1" key="2">
    <citation type="journal article" date="2015" name="Fish Shellfish Immunol.">
        <title>Early steps in the European eel (Anguilla anguilla)-Vibrio vulnificus interaction in the gills: Role of the RtxA13 toxin.</title>
        <authorList>
            <person name="Callol A."/>
            <person name="Pajuelo D."/>
            <person name="Ebbesson L."/>
            <person name="Teles M."/>
            <person name="MacKenzie S."/>
            <person name="Amaro C."/>
        </authorList>
    </citation>
    <scope>NUCLEOTIDE SEQUENCE</scope>
</reference>